<dbReference type="InterPro" id="IPR027417">
    <property type="entry name" value="P-loop_NTPase"/>
</dbReference>
<dbReference type="GO" id="GO:0005524">
    <property type="term" value="F:ATP binding"/>
    <property type="evidence" value="ECO:0007669"/>
    <property type="project" value="TreeGrafter"/>
</dbReference>
<dbReference type="OrthoDB" id="9794577at2"/>
<feature type="domain" description="AAA" evidence="1">
    <location>
        <begin position="139"/>
        <end position="277"/>
    </location>
</feature>
<reference evidence="2 3" key="1">
    <citation type="submission" date="2019-04" db="EMBL/GenBank/DDBJ databases">
        <authorList>
            <person name="Poehlein A."/>
            <person name="Bengelsdorf F.R."/>
            <person name="Duerre P."/>
            <person name="Daniel R."/>
        </authorList>
    </citation>
    <scope>NUCLEOTIDE SEQUENCE [LARGE SCALE GENOMIC DNA]</scope>
    <source>
        <strain evidence="2 3">BS-1</strain>
    </source>
</reference>
<evidence type="ECO:0000313" key="2">
    <source>
        <dbReference type="EMBL" id="TGJ77409.1"/>
    </source>
</evidence>
<dbReference type="GO" id="GO:0005829">
    <property type="term" value="C:cytosol"/>
    <property type="evidence" value="ECO:0007669"/>
    <property type="project" value="TreeGrafter"/>
</dbReference>
<sequence>MKIKVLLVGRVENLANMQRMIQHDSDISIVGTVQAEARVLDEISSSNPDVVVLHVDQGNVVFRICEQIYLLRPRCIPVLLAENPDMKVLQRAMHVGVHYVFPASMEGSELANHLKNIFANETARLSVLQKGAEANVRSRIIMVFGAKGGIGKTTLAVNLAVSLASRGMRVALLDLDMQFGDIGIFLNLHSYETLSDLLEEQNNPTADTIRRHLAIHSSGVNVLCAPKSPEYAENISAWQIEKIITALRAYFDYIVIDTATLFSDINLSCIDSSTLIMFVTGLDIAVLRNSQKGIDLIGSLKQKEKIRLILNRDSQTDITKTDVERILGCPIWHSVENDEKAAVSAINEGIPLITGFPKNKISRDIEEIAAHIDEELSADGSKTVKQKKKQRRVFWR</sequence>
<dbReference type="Gene3D" id="3.40.50.300">
    <property type="entry name" value="P-loop containing nucleotide triphosphate hydrolases"/>
    <property type="match status" value="1"/>
</dbReference>
<dbReference type="EMBL" id="SRMQ01000002">
    <property type="protein sequence ID" value="TGJ77409.1"/>
    <property type="molecule type" value="Genomic_DNA"/>
</dbReference>
<dbReference type="Proteomes" id="UP000297714">
    <property type="component" value="Unassembled WGS sequence"/>
</dbReference>
<evidence type="ECO:0000313" key="3">
    <source>
        <dbReference type="Proteomes" id="UP000297714"/>
    </source>
</evidence>
<dbReference type="Gene3D" id="3.40.50.2300">
    <property type="match status" value="1"/>
</dbReference>
<dbReference type="PANTHER" id="PTHR43384:SF13">
    <property type="entry name" value="SLR0110 PROTEIN"/>
    <property type="match status" value="1"/>
</dbReference>
<dbReference type="GO" id="GO:0009898">
    <property type="term" value="C:cytoplasmic side of plasma membrane"/>
    <property type="evidence" value="ECO:0007669"/>
    <property type="project" value="TreeGrafter"/>
</dbReference>
<dbReference type="AlphaFoldDB" id="A0A4Z0Y0J3"/>
<name>A0A4Z0Y0J3_9FIRM</name>
<accession>A0A4Z0Y0J3</accession>
<dbReference type="InterPro" id="IPR050625">
    <property type="entry name" value="ParA/MinD_ATPase"/>
</dbReference>
<dbReference type="PANTHER" id="PTHR43384">
    <property type="entry name" value="SEPTUM SITE-DETERMINING PROTEIN MIND HOMOLOG, CHLOROPLASTIC-RELATED"/>
    <property type="match status" value="1"/>
</dbReference>
<dbReference type="SUPFAM" id="SSF52540">
    <property type="entry name" value="P-loop containing nucleoside triphosphate hydrolases"/>
    <property type="match status" value="1"/>
</dbReference>
<dbReference type="GO" id="GO:0016887">
    <property type="term" value="F:ATP hydrolysis activity"/>
    <property type="evidence" value="ECO:0007669"/>
    <property type="project" value="TreeGrafter"/>
</dbReference>
<dbReference type="RefSeq" id="WP_135657905.1">
    <property type="nucleotide sequence ID" value="NZ_SRMQ01000002.1"/>
</dbReference>
<gene>
    <name evidence="2" type="primary">minD_1</name>
    <name evidence="2" type="ORF">CAGA_07790</name>
</gene>
<dbReference type="Pfam" id="PF13614">
    <property type="entry name" value="AAA_31"/>
    <property type="match status" value="1"/>
</dbReference>
<dbReference type="GO" id="GO:0051782">
    <property type="term" value="P:negative regulation of cell division"/>
    <property type="evidence" value="ECO:0007669"/>
    <property type="project" value="TreeGrafter"/>
</dbReference>
<evidence type="ECO:0000259" key="1">
    <source>
        <dbReference type="Pfam" id="PF13614"/>
    </source>
</evidence>
<dbReference type="InterPro" id="IPR025669">
    <property type="entry name" value="AAA_dom"/>
</dbReference>
<keyword evidence="3" id="KW-1185">Reference proteome</keyword>
<comment type="caution">
    <text evidence="2">The sequence shown here is derived from an EMBL/GenBank/DDBJ whole genome shotgun (WGS) entry which is preliminary data.</text>
</comment>
<proteinExistence type="predicted"/>
<organism evidence="2 3">
    <name type="scientific">Caproiciproducens galactitolivorans</name>
    <dbReference type="NCBI Taxonomy" id="642589"/>
    <lineage>
        <taxon>Bacteria</taxon>
        <taxon>Bacillati</taxon>
        <taxon>Bacillota</taxon>
        <taxon>Clostridia</taxon>
        <taxon>Eubacteriales</taxon>
        <taxon>Acutalibacteraceae</taxon>
        <taxon>Caproiciproducens</taxon>
    </lineage>
</organism>
<protein>
    <submittedName>
        <fullName evidence="2">Septum site-determining protein MinD</fullName>
    </submittedName>
</protein>